<feature type="region of interest" description="Disordered" evidence="2">
    <location>
        <begin position="411"/>
        <end position="443"/>
    </location>
</feature>
<feature type="coiled-coil region" evidence="1">
    <location>
        <begin position="77"/>
        <end position="104"/>
    </location>
</feature>
<reference evidence="4" key="2">
    <citation type="submission" date="2025-08" db="UniProtKB">
        <authorList>
            <consortium name="RefSeq"/>
        </authorList>
    </citation>
    <scope>IDENTIFICATION</scope>
    <source>
        <tissue evidence="4">Leaf</tissue>
    </source>
</reference>
<evidence type="ECO:0000256" key="1">
    <source>
        <dbReference type="SAM" id="Coils"/>
    </source>
</evidence>
<evidence type="ECO:0000313" key="3">
    <source>
        <dbReference type="Proteomes" id="UP000694864"/>
    </source>
</evidence>
<feature type="region of interest" description="Disordered" evidence="2">
    <location>
        <begin position="259"/>
        <end position="290"/>
    </location>
</feature>
<evidence type="ECO:0000256" key="2">
    <source>
        <dbReference type="SAM" id="MobiDB-lite"/>
    </source>
</evidence>
<dbReference type="PANTHER" id="PTHR35117">
    <property type="entry name" value="MYOSIN-M HEAVY PROTEIN"/>
    <property type="match status" value="1"/>
</dbReference>
<keyword evidence="1" id="KW-0175">Coiled coil</keyword>
<keyword evidence="3" id="KW-1185">Reference proteome</keyword>
<sequence>MAKTNRSKASERIIGNGEVTPIQVAFLVDRYLCDNRFSKTRSLFRSEASSLISNSPVREVPNSLLPLNEILNEYIFLKKEKMMIDQEKSKLDQEKSRVQNLLNGMQDVMNAYNSTAVATPPPPPAIAAVAPTDNQLVTASTSKQNNFGVSSSGCTVYNTANVIMPVSLPGNKRVGSFTAPCLSQSITKKRKSPEVSLGAPSVSRKGMKKLTQADKVANYLTFQTSSETKMPVNNGVASKSSDLMPSVAKCLFNKPDMLSPPTSSACPRTPQKQASNQSDRSVSPQQEVTPTNCTIVTKERITVSPLKEIGSYTVERSHMVSSFSPVKSNLKMSTKRDHVKGRLNFDDTEATMHLDAPVTADMVSTSSSGSEAEADLFDIDFSNIDLLSEDFSFSELLVDFDLGCEEMPDPCLPQPSNFHIESASGSSPESRNTNQESDQVVSEYTSTVTEMTQGKDMNTQGSDSMTTVKSITKCLRILSPAKNCRQRATID</sequence>
<dbReference type="PANTHER" id="PTHR35117:SF4">
    <property type="entry name" value="MYOSIN-M HEAVY PROTEIN"/>
    <property type="match status" value="1"/>
</dbReference>
<feature type="compositionally biased region" description="Polar residues" evidence="2">
    <location>
        <begin position="414"/>
        <end position="443"/>
    </location>
</feature>
<accession>A0ABM0Z1V1</accession>
<evidence type="ECO:0000313" key="4">
    <source>
        <dbReference type="RefSeq" id="XP_010509245.1"/>
    </source>
</evidence>
<proteinExistence type="predicted"/>
<protein>
    <submittedName>
        <fullName evidence="4">Uncharacterized protein LOC104785683</fullName>
    </submittedName>
</protein>
<dbReference type="RefSeq" id="XP_010509245.1">
    <property type="nucleotide sequence ID" value="XM_010510943.1"/>
</dbReference>
<reference evidence="3" key="1">
    <citation type="journal article" date="2014" name="Nat. Commun.">
        <title>The emerging biofuel crop Camelina sativa retains a highly undifferentiated hexaploid genome structure.</title>
        <authorList>
            <person name="Kagale S."/>
            <person name="Koh C."/>
            <person name="Nixon J."/>
            <person name="Bollina V."/>
            <person name="Clarke W.E."/>
            <person name="Tuteja R."/>
            <person name="Spillane C."/>
            <person name="Robinson S.J."/>
            <person name="Links M.G."/>
            <person name="Clarke C."/>
            <person name="Higgins E.E."/>
            <person name="Huebert T."/>
            <person name="Sharpe A.G."/>
            <person name="Parkin I.A."/>
        </authorList>
    </citation>
    <scope>NUCLEOTIDE SEQUENCE [LARGE SCALE GENOMIC DNA]</scope>
    <source>
        <strain evidence="3">cv. DH55</strain>
    </source>
</reference>
<dbReference type="Proteomes" id="UP000694864">
    <property type="component" value="Chromosome 5"/>
</dbReference>
<gene>
    <name evidence="4" type="primary">LOC104785683</name>
</gene>
<feature type="compositionally biased region" description="Polar residues" evidence="2">
    <location>
        <begin position="260"/>
        <end position="290"/>
    </location>
</feature>
<name>A0ABM0Z1V1_CAMSA</name>
<organism evidence="3 4">
    <name type="scientific">Camelina sativa</name>
    <name type="common">False flax</name>
    <name type="synonym">Myagrum sativum</name>
    <dbReference type="NCBI Taxonomy" id="90675"/>
    <lineage>
        <taxon>Eukaryota</taxon>
        <taxon>Viridiplantae</taxon>
        <taxon>Streptophyta</taxon>
        <taxon>Embryophyta</taxon>
        <taxon>Tracheophyta</taxon>
        <taxon>Spermatophyta</taxon>
        <taxon>Magnoliopsida</taxon>
        <taxon>eudicotyledons</taxon>
        <taxon>Gunneridae</taxon>
        <taxon>Pentapetalae</taxon>
        <taxon>rosids</taxon>
        <taxon>malvids</taxon>
        <taxon>Brassicales</taxon>
        <taxon>Brassicaceae</taxon>
        <taxon>Camelineae</taxon>
        <taxon>Camelina</taxon>
    </lineage>
</organism>
<dbReference type="GeneID" id="104785683"/>